<dbReference type="EMBL" id="KV425563">
    <property type="protein sequence ID" value="KZT27240.1"/>
    <property type="molecule type" value="Genomic_DNA"/>
</dbReference>
<gene>
    <name evidence="1" type="ORF">NEOLEDRAFT_165840</name>
</gene>
<dbReference type="AlphaFoldDB" id="A0A165TVJ6"/>
<evidence type="ECO:0000313" key="2">
    <source>
        <dbReference type="Proteomes" id="UP000076761"/>
    </source>
</evidence>
<organism evidence="1 2">
    <name type="scientific">Neolentinus lepideus HHB14362 ss-1</name>
    <dbReference type="NCBI Taxonomy" id="1314782"/>
    <lineage>
        <taxon>Eukaryota</taxon>
        <taxon>Fungi</taxon>
        <taxon>Dikarya</taxon>
        <taxon>Basidiomycota</taxon>
        <taxon>Agaricomycotina</taxon>
        <taxon>Agaricomycetes</taxon>
        <taxon>Gloeophyllales</taxon>
        <taxon>Gloeophyllaceae</taxon>
        <taxon>Neolentinus</taxon>
    </lineage>
</organism>
<proteinExistence type="predicted"/>
<evidence type="ECO:0000313" key="1">
    <source>
        <dbReference type="EMBL" id="KZT27240.1"/>
    </source>
</evidence>
<name>A0A165TVJ6_9AGAM</name>
<dbReference type="Proteomes" id="UP000076761">
    <property type="component" value="Unassembled WGS sequence"/>
</dbReference>
<keyword evidence="2" id="KW-1185">Reference proteome</keyword>
<dbReference type="InParanoid" id="A0A165TVJ6"/>
<reference evidence="1 2" key="1">
    <citation type="journal article" date="2016" name="Mol. Biol. Evol.">
        <title>Comparative Genomics of Early-Diverging Mushroom-Forming Fungi Provides Insights into the Origins of Lignocellulose Decay Capabilities.</title>
        <authorList>
            <person name="Nagy L.G."/>
            <person name="Riley R."/>
            <person name="Tritt A."/>
            <person name="Adam C."/>
            <person name="Daum C."/>
            <person name="Floudas D."/>
            <person name="Sun H."/>
            <person name="Yadav J.S."/>
            <person name="Pangilinan J."/>
            <person name="Larsson K.H."/>
            <person name="Matsuura K."/>
            <person name="Barry K."/>
            <person name="Labutti K."/>
            <person name="Kuo R."/>
            <person name="Ohm R.A."/>
            <person name="Bhattacharya S.S."/>
            <person name="Shirouzu T."/>
            <person name="Yoshinaga Y."/>
            <person name="Martin F.M."/>
            <person name="Grigoriev I.V."/>
            <person name="Hibbett D.S."/>
        </authorList>
    </citation>
    <scope>NUCLEOTIDE SEQUENCE [LARGE SCALE GENOMIC DNA]</scope>
    <source>
        <strain evidence="1 2">HHB14362 ss-1</strain>
    </source>
</reference>
<protein>
    <submittedName>
        <fullName evidence="1">Uncharacterized protein</fullName>
    </submittedName>
</protein>
<accession>A0A165TVJ6</accession>
<sequence length="172" mass="19904">MCVLLTWPLMTVSLDLHLAGVGFIFTKLDIAVRIVRLQDGRMCDLLKACFGKNDVHFHFEQCVNYSKCSRVLRAYRIMISCPPCQRTLRAIYKYDHFRHEFLHPFSSAALTRALAQMFEYKKPARGGQRVRNAEYLESVESKKRSVGIRNTHDAAICSEDQRANLRKGYILM</sequence>